<dbReference type="PANTHER" id="PTHR43581">
    <property type="entry name" value="ATP/GTP PHOSPHATASE"/>
    <property type="match status" value="1"/>
</dbReference>
<dbReference type="Gene3D" id="3.40.50.300">
    <property type="entry name" value="P-loop containing nucleotide triphosphate hydrolases"/>
    <property type="match status" value="2"/>
</dbReference>
<feature type="domain" description="Endonuclease GajA/Old nuclease/RecF-like AAA" evidence="1">
    <location>
        <begin position="13"/>
        <end position="429"/>
    </location>
</feature>
<dbReference type="SUPFAM" id="SSF52540">
    <property type="entry name" value="P-loop containing nucleoside triphosphate hydrolases"/>
    <property type="match status" value="1"/>
</dbReference>
<evidence type="ECO:0000313" key="2">
    <source>
        <dbReference type="EMBL" id="WXB93328.1"/>
    </source>
</evidence>
<dbReference type="InterPro" id="IPR051396">
    <property type="entry name" value="Bact_Antivir_Def_Nuclease"/>
</dbReference>
<dbReference type="RefSeq" id="WP_338752654.1">
    <property type="nucleotide sequence ID" value="NZ_CP147404.1"/>
</dbReference>
<name>A0ABZ2N6I0_9BACI</name>
<protein>
    <submittedName>
        <fullName evidence="2">AAA family ATPase</fullName>
    </submittedName>
</protein>
<evidence type="ECO:0000259" key="1">
    <source>
        <dbReference type="Pfam" id="PF13175"/>
    </source>
</evidence>
<dbReference type="PANTHER" id="PTHR43581:SF2">
    <property type="entry name" value="EXCINUCLEASE ATPASE SUBUNIT"/>
    <property type="match status" value="1"/>
</dbReference>
<dbReference type="Pfam" id="PF13175">
    <property type="entry name" value="AAA_15"/>
    <property type="match status" value="1"/>
</dbReference>
<gene>
    <name evidence="2" type="ORF">WDJ61_01050</name>
</gene>
<keyword evidence="3" id="KW-1185">Reference proteome</keyword>
<accession>A0ABZ2N6I0</accession>
<organism evidence="2 3">
    <name type="scientific">Bacillus kandeliae</name>
    <dbReference type="NCBI Taxonomy" id="3129297"/>
    <lineage>
        <taxon>Bacteria</taxon>
        <taxon>Bacillati</taxon>
        <taxon>Bacillota</taxon>
        <taxon>Bacilli</taxon>
        <taxon>Bacillales</taxon>
        <taxon>Bacillaceae</taxon>
        <taxon>Bacillus</taxon>
    </lineage>
</organism>
<dbReference type="InterPro" id="IPR027417">
    <property type="entry name" value="P-loop_NTPase"/>
</dbReference>
<sequence length="451" mass="53222">MGYIEIKGLFGDRNVSFRFKKPLLILIGENGIGKSTVLGIINNILNKNLDGLREYEFDSITFRISDRTYALNKDDFNSIVNDWEYQEDFINKMTRNRVLLKDLVQETEIPLPRLRRLLNEGEFERILRQRESLHNKGISTPALDFFFDELYSIRDQKHPIINNFFDPIRNYFLGEVLYFPTYRRVEEEAYKLGQGIERGLEKNIIKFGMHDVQKIFKDITDLIRKETINGVQNVMDNLFTELVSEKNLETEYSVVELKNKREDLEIILQRSQDSLPFSMKETLEKIDVILEKEVLTDKEQFILYFISKYLKIYEASKIHDEKINQFIKVCNSYFEDKFFIYDLKEIQIILVSKFDPTKTIELRSLSSGEKQIVSLFAKLYLSGVNKYVLLFDEPELSLSIKWQEKLLNNILETGKCDFMMAVTHSPFIVSKSLKEYTLSFGSTIKRKREFN</sequence>
<dbReference type="Proteomes" id="UP001387364">
    <property type="component" value="Chromosome"/>
</dbReference>
<dbReference type="EMBL" id="CP147404">
    <property type="protein sequence ID" value="WXB93328.1"/>
    <property type="molecule type" value="Genomic_DNA"/>
</dbReference>
<reference evidence="2 3" key="1">
    <citation type="submission" date="2024-02" db="EMBL/GenBank/DDBJ databases">
        <title>Seven novel Bacillus-like species.</title>
        <authorList>
            <person name="Liu G."/>
        </authorList>
    </citation>
    <scope>NUCLEOTIDE SEQUENCE [LARGE SCALE GENOMIC DNA]</scope>
    <source>
        <strain evidence="2 3">FJAT-52991</strain>
    </source>
</reference>
<evidence type="ECO:0000313" key="3">
    <source>
        <dbReference type="Proteomes" id="UP001387364"/>
    </source>
</evidence>
<dbReference type="InterPro" id="IPR041685">
    <property type="entry name" value="AAA_GajA/Old/RecF-like"/>
</dbReference>
<proteinExistence type="predicted"/>